<keyword evidence="3" id="KW-1185">Reference proteome</keyword>
<evidence type="ECO:0000313" key="3">
    <source>
        <dbReference type="Proteomes" id="UP000769528"/>
    </source>
</evidence>
<feature type="region of interest" description="Disordered" evidence="1">
    <location>
        <begin position="16"/>
        <end position="58"/>
    </location>
</feature>
<dbReference type="OrthoDB" id="3987012at2759"/>
<feature type="compositionally biased region" description="Low complexity" evidence="1">
    <location>
        <begin position="157"/>
        <end position="175"/>
    </location>
</feature>
<feature type="compositionally biased region" description="Low complexity" evidence="1">
    <location>
        <begin position="140"/>
        <end position="149"/>
    </location>
</feature>
<gene>
    <name evidence="2" type="ORF">WICMUC_002785</name>
</gene>
<sequence>MNFQRSGNFQQLQQHNLTSQISQQQNQQQNQSLLQGQHLQQTQNSQQLSNNSNGTNTASNKLRQQLQPLSVSQLSNLQQAQQQVRDAQLARAKLNSSKSFNLEDDLEFCPNQIEISNSPSFKYPSLSGINSTQQLFSNVNNATNSNRNSRFQTSSLKTSSSPYNTPTKNNPNNTNGLHRINSPIGFMSPVASGTLNSPPPPPQQQQHHRHYQNNNEQSLYTSPQTQGILRRVDGSPIYGITPQKQQQQQQQQYQHQLHSRW</sequence>
<dbReference type="EMBL" id="JAEUBF010000781">
    <property type="protein sequence ID" value="KAH3675129.1"/>
    <property type="molecule type" value="Genomic_DNA"/>
</dbReference>
<reference evidence="2" key="1">
    <citation type="journal article" date="2021" name="Open Biol.">
        <title>Shared evolutionary footprints suggest mitochondrial oxidative damage underlies multiple complex I losses in fungi.</title>
        <authorList>
            <person name="Schikora-Tamarit M.A."/>
            <person name="Marcet-Houben M."/>
            <person name="Nosek J."/>
            <person name="Gabaldon T."/>
        </authorList>
    </citation>
    <scope>NUCLEOTIDE SEQUENCE</scope>
    <source>
        <strain evidence="2">CBS6341</strain>
    </source>
</reference>
<name>A0A9P8PPG0_9ASCO</name>
<dbReference type="Proteomes" id="UP000769528">
    <property type="component" value="Unassembled WGS sequence"/>
</dbReference>
<proteinExistence type="predicted"/>
<feature type="region of interest" description="Disordered" evidence="1">
    <location>
        <begin position="140"/>
        <end position="212"/>
    </location>
</feature>
<reference evidence="2" key="2">
    <citation type="submission" date="2021-01" db="EMBL/GenBank/DDBJ databases">
        <authorList>
            <person name="Schikora-Tamarit M.A."/>
        </authorList>
    </citation>
    <scope>NUCLEOTIDE SEQUENCE</scope>
    <source>
        <strain evidence="2">CBS6341</strain>
    </source>
</reference>
<evidence type="ECO:0000313" key="2">
    <source>
        <dbReference type="EMBL" id="KAH3675129.1"/>
    </source>
</evidence>
<comment type="caution">
    <text evidence="2">The sequence shown here is derived from an EMBL/GenBank/DDBJ whole genome shotgun (WGS) entry which is preliminary data.</text>
</comment>
<organism evidence="2 3">
    <name type="scientific">Wickerhamomyces mucosus</name>
    <dbReference type="NCBI Taxonomy" id="1378264"/>
    <lineage>
        <taxon>Eukaryota</taxon>
        <taxon>Fungi</taxon>
        <taxon>Dikarya</taxon>
        <taxon>Ascomycota</taxon>
        <taxon>Saccharomycotina</taxon>
        <taxon>Saccharomycetes</taxon>
        <taxon>Phaffomycetales</taxon>
        <taxon>Wickerhamomycetaceae</taxon>
        <taxon>Wickerhamomyces</taxon>
    </lineage>
</organism>
<evidence type="ECO:0000256" key="1">
    <source>
        <dbReference type="SAM" id="MobiDB-lite"/>
    </source>
</evidence>
<protein>
    <submittedName>
        <fullName evidence="2">Uncharacterized protein</fullName>
    </submittedName>
</protein>
<dbReference type="AlphaFoldDB" id="A0A9P8PPG0"/>
<accession>A0A9P8PPG0</accession>